<accession>A0A364Y0N3</accession>
<sequence length="140" mass="15343">MLANQHTILQYLPQRPPIQMVHNLLEVTDSHAVTALSITSDNIFTENGSLSEPGIIENIAQTAAAHAGYYYISQNMPVPIGFIAAIRNLQIYDRPVVGATITTTVTITNKVLDITIVEGIVTLADRTLCSCEMRIFTKSQ</sequence>
<protein>
    <submittedName>
        <fullName evidence="1">3-hydroxyacyl-ACP dehydratase</fullName>
    </submittedName>
</protein>
<evidence type="ECO:0000313" key="1">
    <source>
        <dbReference type="EMBL" id="RAW00141.1"/>
    </source>
</evidence>
<reference evidence="1 2" key="1">
    <citation type="submission" date="2018-06" db="EMBL/GenBank/DDBJ databases">
        <title>Chryseolinea flavus sp. nov., a member of the phylum Bacteroidetes isolated from soil.</title>
        <authorList>
            <person name="Li Y."/>
            <person name="Wang J."/>
        </authorList>
    </citation>
    <scope>NUCLEOTIDE SEQUENCE [LARGE SCALE GENOMIC DNA]</scope>
    <source>
        <strain evidence="1 2">SDU1-6</strain>
    </source>
</reference>
<keyword evidence="2" id="KW-1185">Reference proteome</keyword>
<name>A0A364Y0N3_9BACT</name>
<comment type="caution">
    <text evidence="1">The sequence shown here is derived from an EMBL/GenBank/DDBJ whole genome shotgun (WGS) entry which is preliminary data.</text>
</comment>
<dbReference type="OrthoDB" id="826697at2"/>
<dbReference type="RefSeq" id="WP_112747979.1">
    <property type="nucleotide sequence ID" value="NZ_QMFY01000008.1"/>
</dbReference>
<gene>
    <name evidence="1" type="ORF">DQQ10_16465</name>
</gene>
<dbReference type="InterPro" id="IPR029069">
    <property type="entry name" value="HotDog_dom_sf"/>
</dbReference>
<proteinExistence type="predicted"/>
<dbReference type="Proteomes" id="UP000251889">
    <property type="component" value="Unassembled WGS sequence"/>
</dbReference>
<dbReference type="InterPro" id="IPR016776">
    <property type="entry name" value="ApeP-like_dehydratase"/>
</dbReference>
<organism evidence="1 2">
    <name type="scientific">Pseudochryseolinea flava</name>
    <dbReference type="NCBI Taxonomy" id="2059302"/>
    <lineage>
        <taxon>Bacteria</taxon>
        <taxon>Pseudomonadati</taxon>
        <taxon>Bacteroidota</taxon>
        <taxon>Cytophagia</taxon>
        <taxon>Cytophagales</taxon>
        <taxon>Fulvivirgaceae</taxon>
        <taxon>Pseudochryseolinea</taxon>
    </lineage>
</organism>
<dbReference type="SUPFAM" id="SSF54637">
    <property type="entry name" value="Thioesterase/thiol ester dehydrase-isomerase"/>
    <property type="match status" value="1"/>
</dbReference>
<evidence type="ECO:0000313" key="2">
    <source>
        <dbReference type="Proteomes" id="UP000251889"/>
    </source>
</evidence>
<dbReference type="AlphaFoldDB" id="A0A364Y0N3"/>
<dbReference type="EMBL" id="QMFY01000008">
    <property type="protein sequence ID" value="RAW00141.1"/>
    <property type="molecule type" value="Genomic_DNA"/>
</dbReference>
<dbReference type="Pfam" id="PF22817">
    <property type="entry name" value="ApeP-like"/>
    <property type="match status" value="1"/>
</dbReference>
<dbReference type="Gene3D" id="3.10.129.10">
    <property type="entry name" value="Hotdog Thioesterase"/>
    <property type="match status" value="1"/>
</dbReference>